<sequence>MGLMRKLKVTQRAMERAMLGVSLRDRNRNDDIRSRTKVTDIARKIAKLKWKWAGTFLAGLMADGFRGFSNGIRGPGDELDDLVKIAGSRWMRKAQDWSEWRALGEAMSSSERLSADMMMMMMMTKLPAEVNGINLADYFPSTRSYNSVVYVHKKFFNDHKEKAPIADISDKIENIEPIQKECKKKYKKDKLKNKVSNDEKNHNQTSVNNDEVLGQTIRFAKNIVPIVIPPNQDTSPVYYTIKTSRKSRVTKCKPRDSDLTHDLTYEKQQRKKIIETFRKEKYKSHTECYSHESVSRSSKSNTSENIIINHSLCCSFSEISEEKHNRLRKVSKKPEKRLMASESFEALATELLNTSGDANIKIHLMNDTAKDLFYASIRNPVIEAIKESVSEIITHKGSPECKVVHKYVQCHTQKLDNILDKLTCIEKKLNCADEKVKTQNVKVFKSALEEIGEDIIENEDMSEDEDVSNAYSALEQRKVRCPSGVTKLSPIQKNLEKELNIGGGEEMPGAKTSVTPKVLSDRPNRIPARYCWTDSTT</sequence>
<comment type="caution">
    <text evidence="1">The sequence shown here is derived from an EMBL/GenBank/DDBJ whole genome shotgun (WGS) entry which is preliminary data.</text>
</comment>
<proteinExistence type="predicted"/>
<dbReference type="EMBL" id="CM046114">
    <property type="protein sequence ID" value="KAI8420369.1"/>
    <property type="molecule type" value="Genomic_DNA"/>
</dbReference>
<accession>A0ACC0J8C8</accession>
<evidence type="ECO:0000313" key="1">
    <source>
        <dbReference type="EMBL" id="KAI8420369.1"/>
    </source>
</evidence>
<evidence type="ECO:0000313" key="2">
    <source>
        <dbReference type="Proteomes" id="UP001064048"/>
    </source>
</evidence>
<dbReference type="Proteomes" id="UP001064048">
    <property type="component" value="Chromosome 14"/>
</dbReference>
<keyword evidence="2" id="KW-1185">Reference proteome</keyword>
<gene>
    <name evidence="1" type="ORF">MSG28_008886</name>
</gene>
<reference evidence="1 2" key="1">
    <citation type="journal article" date="2022" name="Genome Biol. Evol.">
        <title>The Spruce Budworm Genome: Reconstructing the Evolutionary History of Antifreeze Proteins.</title>
        <authorList>
            <person name="Beliveau C."/>
            <person name="Gagne P."/>
            <person name="Picq S."/>
            <person name="Vernygora O."/>
            <person name="Keeling C.I."/>
            <person name="Pinkney K."/>
            <person name="Doucet D."/>
            <person name="Wen F."/>
            <person name="Johnston J.S."/>
            <person name="Maaroufi H."/>
            <person name="Boyle B."/>
            <person name="Laroche J."/>
            <person name="Dewar K."/>
            <person name="Juretic N."/>
            <person name="Blackburn G."/>
            <person name="Nisole A."/>
            <person name="Brunet B."/>
            <person name="Brandao M."/>
            <person name="Lumley L."/>
            <person name="Duan J."/>
            <person name="Quan G."/>
            <person name="Lucarotti C.J."/>
            <person name="Roe A.D."/>
            <person name="Sperling F.A.H."/>
            <person name="Levesque R.C."/>
            <person name="Cusson M."/>
        </authorList>
    </citation>
    <scope>NUCLEOTIDE SEQUENCE [LARGE SCALE GENOMIC DNA]</scope>
    <source>
        <strain evidence="1">Glfc:IPQL:Cfum</strain>
    </source>
</reference>
<name>A0ACC0J8C8_CHOFU</name>
<protein>
    <submittedName>
        <fullName evidence="1">Uncharacterized protein</fullName>
    </submittedName>
</protein>
<organism evidence="1 2">
    <name type="scientific">Choristoneura fumiferana</name>
    <name type="common">Spruce budworm moth</name>
    <name type="synonym">Archips fumiferana</name>
    <dbReference type="NCBI Taxonomy" id="7141"/>
    <lineage>
        <taxon>Eukaryota</taxon>
        <taxon>Metazoa</taxon>
        <taxon>Ecdysozoa</taxon>
        <taxon>Arthropoda</taxon>
        <taxon>Hexapoda</taxon>
        <taxon>Insecta</taxon>
        <taxon>Pterygota</taxon>
        <taxon>Neoptera</taxon>
        <taxon>Endopterygota</taxon>
        <taxon>Lepidoptera</taxon>
        <taxon>Glossata</taxon>
        <taxon>Ditrysia</taxon>
        <taxon>Tortricoidea</taxon>
        <taxon>Tortricidae</taxon>
        <taxon>Tortricinae</taxon>
        <taxon>Choristoneura</taxon>
    </lineage>
</organism>